<feature type="compositionally biased region" description="Basic and acidic residues" evidence="1">
    <location>
        <begin position="448"/>
        <end position="458"/>
    </location>
</feature>
<dbReference type="AlphaFoldDB" id="A0A8H3Z4D3"/>
<feature type="region of interest" description="Disordered" evidence="1">
    <location>
        <begin position="923"/>
        <end position="1016"/>
    </location>
</feature>
<feature type="compositionally biased region" description="Low complexity" evidence="1">
    <location>
        <begin position="734"/>
        <end position="748"/>
    </location>
</feature>
<gene>
    <name evidence="2" type="ORF">BLS_005475</name>
</gene>
<organism evidence="2 3">
    <name type="scientific">Venturia inaequalis</name>
    <name type="common">Apple scab fungus</name>
    <dbReference type="NCBI Taxonomy" id="5025"/>
    <lineage>
        <taxon>Eukaryota</taxon>
        <taxon>Fungi</taxon>
        <taxon>Dikarya</taxon>
        <taxon>Ascomycota</taxon>
        <taxon>Pezizomycotina</taxon>
        <taxon>Dothideomycetes</taxon>
        <taxon>Pleosporomycetidae</taxon>
        <taxon>Venturiales</taxon>
        <taxon>Venturiaceae</taxon>
        <taxon>Venturia</taxon>
    </lineage>
</organism>
<feature type="region of interest" description="Disordered" evidence="1">
    <location>
        <begin position="68"/>
        <end position="106"/>
    </location>
</feature>
<reference evidence="2 3" key="1">
    <citation type="submission" date="2019-11" db="EMBL/GenBank/DDBJ databases">
        <title>Venturia inaequalis Genome Resource.</title>
        <authorList>
            <person name="Lichtner F.J."/>
        </authorList>
    </citation>
    <scope>NUCLEOTIDE SEQUENCE [LARGE SCALE GENOMIC DNA]</scope>
    <source>
        <strain evidence="2">Bline_iso_100314</strain>
    </source>
</reference>
<feature type="region of interest" description="Disordered" evidence="1">
    <location>
        <begin position="379"/>
        <end position="415"/>
    </location>
</feature>
<accession>A0A8H3Z4D3</accession>
<dbReference type="EMBL" id="WNWQ01000038">
    <property type="protein sequence ID" value="KAE9982733.1"/>
    <property type="molecule type" value="Genomic_DNA"/>
</dbReference>
<evidence type="ECO:0000256" key="1">
    <source>
        <dbReference type="SAM" id="MobiDB-lite"/>
    </source>
</evidence>
<feature type="region of interest" description="Disordered" evidence="1">
    <location>
        <begin position="589"/>
        <end position="837"/>
    </location>
</feature>
<feature type="region of interest" description="Disordered" evidence="1">
    <location>
        <begin position="485"/>
        <end position="553"/>
    </location>
</feature>
<dbReference type="Proteomes" id="UP000433883">
    <property type="component" value="Unassembled WGS sequence"/>
</dbReference>
<proteinExistence type="predicted"/>
<comment type="caution">
    <text evidence="2">The sequence shown here is derived from an EMBL/GenBank/DDBJ whole genome shotgun (WGS) entry which is preliminary data.</text>
</comment>
<feature type="compositionally biased region" description="Low complexity" evidence="1">
    <location>
        <begin position="647"/>
        <end position="669"/>
    </location>
</feature>
<feature type="compositionally biased region" description="Basic and acidic residues" evidence="1">
    <location>
        <begin position="622"/>
        <end position="632"/>
    </location>
</feature>
<name>A0A8H3Z4D3_VENIN</name>
<feature type="compositionally biased region" description="Polar residues" evidence="1">
    <location>
        <begin position="512"/>
        <end position="531"/>
    </location>
</feature>
<protein>
    <submittedName>
        <fullName evidence="2">Uncharacterized protein</fullName>
    </submittedName>
</protein>
<feature type="compositionally biased region" description="Polar residues" evidence="1">
    <location>
        <begin position="495"/>
        <end position="504"/>
    </location>
</feature>
<feature type="region of interest" description="Disordered" evidence="1">
    <location>
        <begin position="427"/>
        <end position="467"/>
    </location>
</feature>
<feature type="compositionally biased region" description="Polar residues" evidence="1">
    <location>
        <begin position="777"/>
        <end position="794"/>
    </location>
</feature>
<feature type="compositionally biased region" description="Low complexity" evidence="1">
    <location>
        <begin position="81"/>
        <end position="91"/>
    </location>
</feature>
<feature type="compositionally biased region" description="Polar residues" evidence="1">
    <location>
        <begin position="675"/>
        <end position="686"/>
    </location>
</feature>
<feature type="region of interest" description="Disordered" evidence="1">
    <location>
        <begin position="191"/>
        <end position="224"/>
    </location>
</feature>
<evidence type="ECO:0000313" key="2">
    <source>
        <dbReference type="EMBL" id="KAE9982733.1"/>
    </source>
</evidence>
<evidence type="ECO:0000313" key="3">
    <source>
        <dbReference type="Proteomes" id="UP000433883"/>
    </source>
</evidence>
<sequence length="1123" mass="122167">MRDSLLPEQGAANAVQQLMGARPTSTLVPRTHPDFSRKLKHLQNSNPVNPIDLSQRLEAFLSQQSAYPDGIVPRRVRRPRTSTTNSNTTSAPPTPPQNVHQDCFHSDSLGHDVDDHELVDNAAGNHLALISKGPESVVKNFAYPAPVAVLSPPLARQSTGTSNGSSLYLTTTLSANLPPPPRSSCIEPLKATTSHTQDESLPCISESADPRRKPESAPYVPGTAGNQIVQATTPMTANRASMHITPQYAEVQPFESLPFLTLSPLRHTFFNDAPHNTAVNSPGLSALSPGARTSIATESTFANYMTAPSSPAAPPINNNHPIVAPPAEVTSKQEKRKSWHPRSLIASMKPAKSESNDRMQTEFQTTAVMVEAVRQGQAKEVKKKPRATSENISVGTFSVPDHRPGTGNVPPMPALDRLNNKEIKAVKEGKKTPTKESIWNRRSRRKTTGGEEAEKPKDIATSTPTMDQLRWKQLAMRDKALADSKMAKGGRYTRSKTSVQQTGKPNMDLPTTMFTRPLSSPTPYIPQQPSKPQERSCSPVEVRPMTSPTGENYSERLTSKYVDSPSPTILPLALSMGVSSLPRSVHLLDDTPTSANGPAGTNPFPEDFDRDARVYNPTSHTPETKAETFERLRHQRHSSKPKLLLGPFPASTPVSPSSSPPKKSHSQPPRFAPGQRNSYTPQSSVGTAPAEQLTPWYQPMPLEIPDSSNYTGLAPPTYEQPQPKHGREISLTRVVSAPPMVSSPSISPALEISPPREIAPSEILPLREAPAPRDDISSSLEQESPAAPQSSELRPQSHKYETSLDTTRPQLDHPRSPPVLNQYGETPHWPRASSADVKAPFVPSKIPASRAIPIANRPKTSGGLPTTPVYTIEVRNNEIAEMTPASVKLLREQQSLLRRRALAAAVHSDPDAAMKHSPTALAELRGRTHGTNRRPATADKAISRSPAPLAGPGSARNSHSLRGFPDSYPHVSPDRQDQIQTHLGSGTAKRKSIRLPLDGHRPTHFSTSQDLPVKNKSVPGSVMLPSQGPSTMHSASTSIGVSDVPMAVPHTSRGQMAEETKEEWDREMNAARARHGLPARRGVSAPFMEDKFGAANGAGERMEAERGMKKKGRDKWWKIWRAT</sequence>